<feature type="transmembrane region" description="Helical" evidence="17">
    <location>
        <begin position="284"/>
        <end position="303"/>
    </location>
</feature>
<dbReference type="InterPro" id="IPR036890">
    <property type="entry name" value="HATPase_C_sf"/>
</dbReference>
<keyword evidence="20" id="KW-1185">Reference proteome</keyword>
<dbReference type="PRINTS" id="PR00344">
    <property type="entry name" value="BCTRLSENSOR"/>
</dbReference>
<dbReference type="EC" id="2.7.13.3" evidence="5"/>
<comment type="similarity">
    <text evidence="4">Belongs to the sodium:solute symporter (SSF) (TC 2.A.21) family.</text>
</comment>
<evidence type="ECO:0000256" key="13">
    <source>
        <dbReference type="ARBA" id="ARBA00022989"/>
    </source>
</evidence>
<feature type="transmembrane region" description="Helical" evidence="17">
    <location>
        <begin position="246"/>
        <end position="263"/>
    </location>
</feature>
<feature type="domain" description="Histidine kinase" evidence="18">
    <location>
        <begin position="684"/>
        <end position="902"/>
    </location>
</feature>
<evidence type="ECO:0000256" key="2">
    <source>
        <dbReference type="ARBA" id="ARBA00004236"/>
    </source>
</evidence>
<evidence type="ECO:0000256" key="3">
    <source>
        <dbReference type="ARBA" id="ARBA00004314"/>
    </source>
</evidence>
<feature type="transmembrane region" description="Helical" evidence="17">
    <location>
        <begin position="334"/>
        <end position="364"/>
    </location>
</feature>
<feature type="transmembrane region" description="Helical" evidence="17">
    <location>
        <begin position="200"/>
        <end position="218"/>
    </location>
</feature>
<keyword evidence="6" id="KW-1003">Cell membrane</keyword>
<evidence type="ECO:0000256" key="17">
    <source>
        <dbReference type="SAM" id="Phobius"/>
    </source>
</evidence>
<keyword evidence="15 17" id="KW-0472">Membrane</keyword>
<dbReference type="FunFam" id="3.30.565.10:FF:000023">
    <property type="entry name" value="PAS domain-containing sensor histidine kinase"/>
    <property type="match status" value="1"/>
</dbReference>
<keyword evidence="8" id="KW-0808">Transferase</keyword>
<dbReference type="Gene3D" id="1.20.1730.10">
    <property type="entry name" value="Sodium/glucose cotransporter"/>
    <property type="match status" value="1"/>
</dbReference>
<dbReference type="GO" id="GO:0005524">
    <property type="term" value="F:ATP binding"/>
    <property type="evidence" value="ECO:0007669"/>
    <property type="project" value="UniProtKB-KW"/>
</dbReference>
<evidence type="ECO:0000256" key="10">
    <source>
        <dbReference type="ARBA" id="ARBA00022741"/>
    </source>
</evidence>
<feature type="transmembrane region" description="Helical" evidence="17">
    <location>
        <begin position="385"/>
        <end position="405"/>
    </location>
</feature>
<dbReference type="SUPFAM" id="SSF47384">
    <property type="entry name" value="Homodimeric domain of signal transducing histidine kinase"/>
    <property type="match status" value="1"/>
</dbReference>
<dbReference type="GO" id="GO:0022857">
    <property type="term" value="F:transmembrane transporter activity"/>
    <property type="evidence" value="ECO:0007669"/>
    <property type="project" value="InterPro"/>
</dbReference>
<evidence type="ECO:0000259" key="18">
    <source>
        <dbReference type="PROSITE" id="PS50109"/>
    </source>
</evidence>
<feature type="transmembrane region" description="Helical" evidence="17">
    <location>
        <begin position="411"/>
        <end position="438"/>
    </location>
</feature>
<evidence type="ECO:0000256" key="16">
    <source>
        <dbReference type="SAM" id="Coils"/>
    </source>
</evidence>
<dbReference type="RefSeq" id="WP_109741551.1">
    <property type="nucleotide sequence ID" value="NZ_QGGO01000003.1"/>
</dbReference>
<dbReference type="GO" id="GO:0000155">
    <property type="term" value="F:phosphorelay sensor kinase activity"/>
    <property type="evidence" value="ECO:0007669"/>
    <property type="project" value="InterPro"/>
</dbReference>
<evidence type="ECO:0000313" key="20">
    <source>
        <dbReference type="Proteomes" id="UP000245489"/>
    </source>
</evidence>
<comment type="catalytic activity">
    <reaction evidence="1">
        <text>ATP + protein L-histidine = ADP + protein N-phospho-L-histidine.</text>
        <dbReference type="EC" id="2.7.13.3"/>
    </reaction>
</comment>
<dbReference type="Pfam" id="PF02518">
    <property type="entry name" value="HATPase_c"/>
    <property type="match status" value="1"/>
</dbReference>
<dbReference type="GO" id="GO:0005886">
    <property type="term" value="C:plasma membrane"/>
    <property type="evidence" value="ECO:0007669"/>
    <property type="project" value="UniProtKB-SubCell"/>
</dbReference>
<comment type="caution">
    <text evidence="19">The sequence shown here is derived from an EMBL/GenBank/DDBJ whole genome shotgun (WGS) entry which is preliminary data.</text>
</comment>
<dbReference type="SMART" id="SM00388">
    <property type="entry name" value="HisKA"/>
    <property type="match status" value="1"/>
</dbReference>
<keyword evidence="16" id="KW-0175">Coiled coil</keyword>
<evidence type="ECO:0000256" key="15">
    <source>
        <dbReference type="ARBA" id="ARBA00023136"/>
    </source>
</evidence>
<keyword evidence="7" id="KW-0597">Phosphoprotein</keyword>
<feature type="transmembrane region" description="Helical" evidence="17">
    <location>
        <begin position="445"/>
        <end position="472"/>
    </location>
</feature>
<feature type="transmembrane region" description="Helical" evidence="17">
    <location>
        <begin position="6"/>
        <end position="24"/>
    </location>
</feature>
<evidence type="ECO:0000256" key="9">
    <source>
        <dbReference type="ARBA" id="ARBA00022692"/>
    </source>
</evidence>
<feature type="transmembrane region" description="Helical" evidence="17">
    <location>
        <begin position="36"/>
        <end position="56"/>
    </location>
</feature>
<dbReference type="CDD" id="cd10322">
    <property type="entry name" value="SLC5sbd"/>
    <property type="match status" value="1"/>
</dbReference>
<keyword evidence="14" id="KW-0902">Two-component regulatory system</keyword>
<dbReference type="FunFam" id="1.10.287.130:FF:000001">
    <property type="entry name" value="Two-component sensor histidine kinase"/>
    <property type="match status" value="1"/>
</dbReference>
<keyword evidence="12" id="KW-0067">ATP-binding</keyword>
<feature type="transmembrane region" description="Helical" evidence="17">
    <location>
        <begin position="162"/>
        <end position="179"/>
    </location>
</feature>
<comment type="subcellular location">
    <subcellularLocation>
        <location evidence="2">Cell membrane</location>
    </subcellularLocation>
    <subcellularLocation>
        <location evidence="3">Membrane raft</location>
        <topology evidence="3">Multi-pass membrane protein</topology>
    </subcellularLocation>
</comment>
<reference evidence="19 20" key="1">
    <citation type="submission" date="2018-05" db="EMBL/GenBank/DDBJ databases">
        <title>Genomic Encyclopedia of Archaeal and Bacterial Type Strains, Phase II (KMG-II): from individual species to whole genera.</title>
        <authorList>
            <person name="Goeker M."/>
        </authorList>
    </citation>
    <scope>NUCLEOTIDE SEQUENCE [LARGE SCALE GENOMIC DNA]</scope>
    <source>
        <strain evidence="19 20">DSM 22214</strain>
    </source>
</reference>
<dbReference type="Proteomes" id="UP000245489">
    <property type="component" value="Unassembled WGS sequence"/>
</dbReference>
<keyword evidence="13 17" id="KW-1133">Transmembrane helix</keyword>
<feature type="transmembrane region" description="Helical" evidence="17">
    <location>
        <begin position="68"/>
        <end position="86"/>
    </location>
</feature>
<organism evidence="19 20">
    <name type="scientific">Arcicella aurantiaca</name>
    <dbReference type="NCBI Taxonomy" id="591202"/>
    <lineage>
        <taxon>Bacteria</taxon>
        <taxon>Pseudomonadati</taxon>
        <taxon>Bacteroidota</taxon>
        <taxon>Cytophagia</taxon>
        <taxon>Cytophagales</taxon>
        <taxon>Flectobacillaceae</taxon>
        <taxon>Arcicella</taxon>
    </lineage>
</organism>
<dbReference type="PROSITE" id="PS50109">
    <property type="entry name" value="HIS_KIN"/>
    <property type="match status" value="1"/>
</dbReference>
<feature type="coiled-coil region" evidence="16">
    <location>
        <begin position="647"/>
        <end position="677"/>
    </location>
</feature>
<dbReference type="InterPro" id="IPR003661">
    <property type="entry name" value="HisK_dim/P_dom"/>
</dbReference>
<dbReference type="InterPro" id="IPR050736">
    <property type="entry name" value="Sensor_HK_Regulatory"/>
</dbReference>
<keyword evidence="9 17" id="KW-0812">Transmembrane</keyword>
<accession>A0A316EDF9</accession>
<keyword evidence="10" id="KW-0547">Nucleotide-binding</keyword>
<evidence type="ECO:0000256" key="12">
    <source>
        <dbReference type="ARBA" id="ARBA00022840"/>
    </source>
</evidence>
<evidence type="ECO:0000256" key="8">
    <source>
        <dbReference type="ARBA" id="ARBA00022679"/>
    </source>
</evidence>
<dbReference type="InterPro" id="IPR005467">
    <property type="entry name" value="His_kinase_dom"/>
</dbReference>
<name>A0A316EDF9_9BACT</name>
<sequence>MNSVVLIMVSLLYLAFLFGVAYWAEKQSEKGKSLVTNPYIYALSLAVYCTAWTFFGSVGRAVTNGIEFLAVFVGPTIMMPLWWLVLRKIIRICKVQRITSIADFISSRYGKNATLGVLVTLICILGVLPYIAIQLKAISSSFLIVAHSSGDQNADNLFWGDLAFYIAVVLSVFTIIFGTRKIDSTERHEGMVTAIAAESIVKLAAFLATGIFVTYIVFDGFGDIFQRASLVPELRKTFVFNNDSDASGWVWHIFLSMTAIMFLPRQFQVAVVENVNEKHLNKAMWLFPLYLLLINIFVIPTALGGELLFTNNTVNPDNYVLAIPLKFNQKILTLFTYIGGFSAATSMIIVETIALSVMVSNNLVMPVVLKNKKIQDHFQGNLSGLVNNIRRTSIALILLLAYLYYKTIAEHYSLVSIGMVSFTAVAQFTPAIIGGIFWKTGNRKGALIGLIAGSIVWFYTLVLPSIVGAGFFPQSIIDHGLFGMEFLKPFSLFGLQGMDNISHGLFWSLLINVGCYLYFSMNSPVSSIEHNQAVIFVDIFQYSEQLEPSAIWRGTAYVRDIKILLSNFFGEKRSEKVLRLFAQKHGLNTKSDRADPKLVGYVEKLLAGVVGTASARIMISSVSKEEKISTEEVISILKSSQELLSANKSLRKKSVELEKATSELKDANEILKRTDKLKDDFLSTVAHEIRTPLTSIRALSEIVYDNPDMEPEEREHFLGTVVKESDRLGRLINQVLDLEKYESGKQKLDKEEVDIQDIIKDVIDTLHQQVKEKSIKLVFIPDRFAPRFEADRDKLMQVVVNLLSNAIKYCEPQKGEIIIATHYVEGCIYTSVQDNGSGIDKRFQRLIFDKFFQAEDQTIKKPKGSGLGLAISKKIIELHNGQIWVESEVGSGSKFTFMISVV</sequence>
<keyword evidence="11" id="KW-0418">Kinase</keyword>
<dbReference type="Gene3D" id="3.30.565.10">
    <property type="entry name" value="Histidine kinase-like ATPase, C-terminal domain"/>
    <property type="match status" value="1"/>
</dbReference>
<dbReference type="PANTHER" id="PTHR43711">
    <property type="entry name" value="TWO-COMPONENT HISTIDINE KINASE"/>
    <property type="match status" value="1"/>
</dbReference>
<evidence type="ECO:0000256" key="5">
    <source>
        <dbReference type="ARBA" id="ARBA00012438"/>
    </source>
</evidence>
<protein>
    <recommendedName>
        <fullName evidence="5">histidine kinase</fullName>
        <ecNumber evidence="5">2.7.13.3</ecNumber>
    </recommendedName>
</protein>
<dbReference type="InterPro" id="IPR003594">
    <property type="entry name" value="HATPase_dom"/>
</dbReference>
<dbReference type="CDD" id="cd00082">
    <property type="entry name" value="HisKA"/>
    <property type="match status" value="1"/>
</dbReference>
<dbReference type="Gene3D" id="1.10.287.130">
    <property type="match status" value="1"/>
</dbReference>
<dbReference type="InterPro" id="IPR038377">
    <property type="entry name" value="Na/Glc_symporter_sf"/>
</dbReference>
<dbReference type="PROSITE" id="PS50283">
    <property type="entry name" value="NA_SOLUT_SYMP_3"/>
    <property type="match status" value="1"/>
</dbReference>
<dbReference type="OrthoDB" id="9764438at2"/>
<dbReference type="InterPro" id="IPR036097">
    <property type="entry name" value="HisK_dim/P_sf"/>
</dbReference>
<evidence type="ECO:0000256" key="11">
    <source>
        <dbReference type="ARBA" id="ARBA00022777"/>
    </source>
</evidence>
<dbReference type="SMART" id="SM00387">
    <property type="entry name" value="HATPase_c"/>
    <property type="match status" value="1"/>
</dbReference>
<dbReference type="GO" id="GO:0045121">
    <property type="term" value="C:membrane raft"/>
    <property type="evidence" value="ECO:0007669"/>
    <property type="project" value="UniProtKB-SubCell"/>
</dbReference>
<dbReference type="AlphaFoldDB" id="A0A316EDF9"/>
<proteinExistence type="inferred from homology"/>
<feature type="transmembrane region" description="Helical" evidence="17">
    <location>
        <begin position="113"/>
        <end position="133"/>
    </location>
</feature>
<dbReference type="Pfam" id="PF00512">
    <property type="entry name" value="HisKA"/>
    <property type="match status" value="1"/>
</dbReference>
<dbReference type="InterPro" id="IPR001734">
    <property type="entry name" value="Na/solute_symporter"/>
</dbReference>
<dbReference type="PANTHER" id="PTHR43711:SF30">
    <property type="entry name" value="HISTIDINE KINASE"/>
    <property type="match status" value="1"/>
</dbReference>
<evidence type="ECO:0000256" key="4">
    <source>
        <dbReference type="ARBA" id="ARBA00006434"/>
    </source>
</evidence>
<evidence type="ECO:0000256" key="7">
    <source>
        <dbReference type="ARBA" id="ARBA00022553"/>
    </source>
</evidence>
<evidence type="ECO:0000256" key="14">
    <source>
        <dbReference type="ARBA" id="ARBA00023012"/>
    </source>
</evidence>
<gene>
    <name evidence="19" type="ORF">LV89_00770</name>
</gene>
<dbReference type="SUPFAM" id="SSF55874">
    <property type="entry name" value="ATPase domain of HSP90 chaperone/DNA topoisomerase II/histidine kinase"/>
    <property type="match status" value="1"/>
</dbReference>
<evidence type="ECO:0000256" key="1">
    <source>
        <dbReference type="ARBA" id="ARBA00000085"/>
    </source>
</evidence>
<evidence type="ECO:0000313" key="19">
    <source>
        <dbReference type="EMBL" id="PWK28566.1"/>
    </source>
</evidence>
<evidence type="ECO:0000256" key="6">
    <source>
        <dbReference type="ARBA" id="ARBA00022475"/>
    </source>
</evidence>
<dbReference type="EMBL" id="QGGO01000003">
    <property type="protein sequence ID" value="PWK28566.1"/>
    <property type="molecule type" value="Genomic_DNA"/>
</dbReference>
<dbReference type="InterPro" id="IPR004358">
    <property type="entry name" value="Sig_transdc_His_kin-like_C"/>
</dbReference>